<keyword evidence="3" id="KW-1185">Reference proteome</keyword>
<organism evidence="2 3">
    <name type="scientific">Pleurostoma richardsiae</name>
    <dbReference type="NCBI Taxonomy" id="41990"/>
    <lineage>
        <taxon>Eukaryota</taxon>
        <taxon>Fungi</taxon>
        <taxon>Dikarya</taxon>
        <taxon>Ascomycota</taxon>
        <taxon>Pezizomycotina</taxon>
        <taxon>Sordariomycetes</taxon>
        <taxon>Sordariomycetidae</taxon>
        <taxon>Calosphaeriales</taxon>
        <taxon>Pleurostomataceae</taxon>
        <taxon>Pleurostoma</taxon>
    </lineage>
</organism>
<comment type="caution">
    <text evidence="2">The sequence shown here is derived from an EMBL/GenBank/DDBJ whole genome shotgun (WGS) entry which is preliminary data.</text>
</comment>
<dbReference type="AlphaFoldDB" id="A0AA38S8W1"/>
<accession>A0AA38S8W1</accession>
<name>A0AA38S8W1_9PEZI</name>
<dbReference type="Proteomes" id="UP001174694">
    <property type="component" value="Unassembled WGS sequence"/>
</dbReference>
<gene>
    <name evidence="2" type="ORF">NKR23_g2143</name>
</gene>
<evidence type="ECO:0000313" key="3">
    <source>
        <dbReference type="Proteomes" id="UP001174694"/>
    </source>
</evidence>
<dbReference type="EMBL" id="JANBVO010000003">
    <property type="protein sequence ID" value="KAJ9155191.1"/>
    <property type="molecule type" value="Genomic_DNA"/>
</dbReference>
<dbReference type="SUPFAM" id="SSF53335">
    <property type="entry name" value="S-adenosyl-L-methionine-dependent methyltransferases"/>
    <property type="match status" value="1"/>
</dbReference>
<evidence type="ECO:0000313" key="2">
    <source>
        <dbReference type="EMBL" id="KAJ9155191.1"/>
    </source>
</evidence>
<proteinExistence type="predicted"/>
<protein>
    <submittedName>
        <fullName evidence="2">Uncharacterized protein</fullName>
    </submittedName>
</protein>
<evidence type="ECO:0000256" key="1">
    <source>
        <dbReference type="SAM" id="MobiDB-lite"/>
    </source>
</evidence>
<reference evidence="2" key="1">
    <citation type="submission" date="2022-07" db="EMBL/GenBank/DDBJ databases">
        <title>Fungi with potential for degradation of polypropylene.</title>
        <authorList>
            <person name="Gostincar C."/>
        </authorList>
    </citation>
    <scope>NUCLEOTIDE SEQUENCE</scope>
    <source>
        <strain evidence="2">EXF-13308</strain>
    </source>
</reference>
<dbReference type="InterPro" id="IPR029063">
    <property type="entry name" value="SAM-dependent_MTases_sf"/>
</dbReference>
<feature type="compositionally biased region" description="Acidic residues" evidence="1">
    <location>
        <begin position="48"/>
        <end position="58"/>
    </location>
</feature>
<sequence>MDAYPMTLRHLFEAEERGDWPGVRGGEWLEEQRIRFLQTEYPESPPLSDDESILDESDGSVLDASPTLDADEYISIYWRKFPESGWGWRALDDEHRVWSENLHNWLHQYHNFKYYQAPVDEPRRVLDLRSYFGFWADDVAISHGSAQVLGLYDGPAPETSQENCDTQRSEDFNWSAQEGYDLIHGCDLLNTVEDVGFLIRKAASALTVDGCLDLIEMPFPFVGISGDLAIDQPWAQISDEVLGFGQLIGCSFGLARGAYIDCMEAVGLLSPGERWETIPVEQIIRPVLDRISCVLVRKYHSEGVPEDEAKAQIDEKLQVLADQADGVGVQLMTVWGTRSTTLMERYGMRDLARKAAG</sequence>
<feature type="region of interest" description="Disordered" evidence="1">
    <location>
        <begin position="41"/>
        <end position="60"/>
    </location>
</feature>